<accession>A0A1E4QYF4</accession>
<evidence type="ECO:0000313" key="1">
    <source>
        <dbReference type="EMBL" id="ODV53226.1"/>
    </source>
</evidence>
<proteinExistence type="predicted"/>
<comment type="caution">
    <text evidence="1">The sequence shown here is derived from an EMBL/GenBank/DDBJ whole genome shotgun (WGS) entry which is preliminary data.</text>
</comment>
<protein>
    <submittedName>
        <fullName evidence="1">Uncharacterized protein</fullName>
    </submittedName>
</protein>
<organism evidence="1 2">
    <name type="scientific">Lysinibacillus fusiformis</name>
    <dbReference type="NCBI Taxonomy" id="28031"/>
    <lineage>
        <taxon>Bacteria</taxon>
        <taxon>Bacillati</taxon>
        <taxon>Bacillota</taxon>
        <taxon>Bacilli</taxon>
        <taxon>Bacillales</taxon>
        <taxon>Bacillaceae</taxon>
        <taxon>Lysinibacillus</taxon>
    </lineage>
</organism>
<sequence>MSSIKQTRDRMVVQKRGLPIGANTTSNTLRDLKGMLDSMYNVRANPKSAIGGEYASTVGQDHNKEIPPTANSGVSSIGKIIPNYTEFQGSIKKSPNAMSIGDYNRALDSMSNCTCDARMSAGCTCVSVNDGIVCNCNARTSYTCDCVSRSGGKYDSSCSCNSVYVGCSCEARTSQFICSCNTRCSCNAVREFS</sequence>
<dbReference type="AlphaFoldDB" id="A0A1E4QYF4"/>
<dbReference type="Proteomes" id="UP000094784">
    <property type="component" value="Unassembled WGS sequence"/>
</dbReference>
<dbReference type="EMBL" id="MECQ01000008">
    <property type="protein sequence ID" value="ODV53226.1"/>
    <property type="molecule type" value="Genomic_DNA"/>
</dbReference>
<evidence type="ECO:0000313" key="2">
    <source>
        <dbReference type="Proteomes" id="UP000094784"/>
    </source>
</evidence>
<reference evidence="1 2" key="1">
    <citation type="submission" date="2016-09" db="EMBL/GenBank/DDBJ databases">
        <title>Draft genome sequence of the soil isolate, Lysinibacillus fusiformis M5, a potential hypoxanthine producer.</title>
        <authorList>
            <person name="Gallegos-Monterrosa R."/>
            <person name="Maroti G."/>
            <person name="Balint B."/>
            <person name="Kovacs A.T."/>
        </authorList>
    </citation>
    <scope>NUCLEOTIDE SEQUENCE [LARGE SCALE GENOMIC DNA]</scope>
    <source>
        <strain evidence="1 2">M5</strain>
    </source>
</reference>
<name>A0A1E4QYF4_9BACI</name>
<gene>
    <name evidence="1" type="ORF">BG258_23270</name>
</gene>